<accession>A0A7W3MUC0</accession>
<dbReference type="AlphaFoldDB" id="A0A7W3MUC0"/>
<proteinExistence type="predicted"/>
<gene>
    <name evidence="2" type="ORF">HNR21_000880</name>
</gene>
<evidence type="ECO:0000256" key="1">
    <source>
        <dbReference type="SAM" id="MobiDB-lite"/>
    </source>
</evidence>
<sequence length="70" mass="7774">MTQADDTGWTALPRELWRDVLAALDSDDRDFRHRVYGEVLALAPPAWDADLPSEDPPGWGPIPPKIPPTP</sequence>
<feature type="region of interest" description="Disordered" evidence="1">
    <location>
        <begin position="47"/>
        <end position="70"/>
    </location>
</feature>
<keyword evidence="3" id="KW-1185">Reference proteome</keyword>
<reference evidence="2 3" key="1">
    <citation type="submission" date="2020-08" db="EMBL/GenBank/DDBJ databases">
        <title>Sequencing the genomes of 1000 actinobacteria strains.</title>
        <authorList>
            <person name="Klenk H.-P."/>
        </authorList>
    </citation>
    <scope>NUCLEOTIDE SEQUENCE [LARGE SCALE GENOMIC DNA]</scope>
    <source>
        <strain evidence="2 3">DSM 45823</strain>
    </source>
</reference>
<name>A0A7W3MUC0_9ACTN</name>
<comment type="caution">
    <text evidence="2">The sequence shown here is derived from an EMBL/GenBank/DDBJ whole genome shotgun (WGS) entry which is preliminary data.</text>
</comment>
<organism evidence="2 3">
    <name type="scientific">Thermomonospora cellulosilytica</name>
    <dbReference type="NCBI Taxonomy" id="1411118"/>
    <lineage>
        <taxon>Bacteria</taxon>
        <taxon>Bacillati</taxon>
        <taxon>Actinomycetota</taxon>
        <taxon>Actinomycetes</taxon>
        <taxon>Streptosporangiales</taxon>
        <taxon>Thermomonosporaceae</taxon>
        <taxon>Thermomonospora</taxon>
    </lineage>
</organism>
<dbReference type="RefSeq" id="WP_182704163.1">
    <property type="nucleotide sequence ID" value="NZ_JACJII010000001.1"/>
</dbReference>
<evidence type="ECO:0000313" key="3">
    <source>
        <dbReference type="Proteomes" id="UP000539313"/>
    </source>
</evidence>
<feature type="compositionally biased region" description="Pro residues" evidence="1">
    <location>
        <begin position="54"/>
        <end position="70"/>
    </location>
</feature>
<evidence type="ECO:0000313" key="2">
    <source>
        <dbReference type="EMBL" id="MBA9001998.1"/>
    </source>
</evidence>
<protein>
    <submittedName>
        <fullName evidence="2">Uncharacterized protein</fullName>
    </submittedName>
</protein>
<dbReference type="Proteomes" id="UP000539313">
    <property type="component" value="Unassembled WGS sequence"/>
</dbReference>
<dbReference type="EMBL" id="JACJII010000001">
    <property type="protein sequence ID" value="MBA9001998.1"/>
    <property type="molecule type" value="Genomic_DNA"/>
</dbReference>